<evidence type="ECO:0000256" key="1">
    <source>
        <dbReference type="ARBA" id="ARBA00023125"/>
    </source>
</evidence>
<dbReference type="EMBL" id="JAMZFW010000001">
    <property type="protein sequence ID" value="MCP1100812.1"/>
    <property type="molecule type" value="Genomic_DNA"/>
</dbReference>
<comment type="caution">
    <text evidence="2">The sequence shown here is derived from an EMBL/GenBank/DDBJ whole genome shotgun (WGS) entry which is preliminary data.</text>
</comment>
<evidence type="ECO:0008006" key="4">
    <source>
        <dbReference type="Google" id="ProtNLM"/>
    </source>
</evidence>
<dbReference type="Proteomes" id="UP001523566">
    <property type="component" value="Unassembled WGS sequence"/>
</dbReference>
<sequence length="76" mass="8990">MEACNTGIENEQTAVQTWDMEAARKKLFLYCERLREEEKSKATIEKYKRDVKKFLLFLEGQCSSVEEMNKAIHGKW</sequence>
<evidence type="ECO:0000313" key="2">
    <source>
        <dbReference type="EMBL" id="MCP1100812.1"/>
    </source>
</evidence>
<proteinExistence type="predicted"/>
<evidence type="ECO:0000313" key="3">
    <source>
        <dbReference type="Proteomes" id="UP001523566"/>
    </source>
</evidence>
<reference evidence="2 3" key="1">
    <citation type="journal article" date="2022" name="Genome Biol. Evol.">
        <title>Host diet, physiology and behaviors set the stage for Lachnospiraceae cladogenesis.</title>
        <authorList>
            <person name="Vera-Ponce De Leon A."/>
            <person name="Schneider M."/>
            <person name="Jahnes B.C."/>
            <person name="Sadowski V."/>
            <person name="Camuy-Velez L.A."/>
            <person name="Duan J."/>
            <person name="Sabree Z.L."/>
        </authorList>
    </citation>
    <scope>NUCLEOTIDE SEQUENCE [LARGE SCALE GENOMIC DNA]</scope>
    <source>
        <strain evidence="2 3">PAL113</strain>
    </source>
</reference>
<gene>
    <name evidence="2" type="ORF">NK125_00080</name>
</gene>
<keyword evidence="1" id="KW-0238">DNA-binding</keyword>
<name>A0ABT1E4Q0_9FIRM</name>
<dbReference type="RefSeq" id="WP_262064601.1">
    <property type="nucleotide sequence ID" value="NZ_JAMXOD010000001.1"/>
</dbReference>
<dbReference type="InterPro" id="IPR010998">
    <property type="entry name" value="Integrase_recombinase_N"/>
</dbReference>
<protein>
    <recommendedName>
        <fullName evidence="4">Core-binding (CB) domain-containing protein</fullName>
    </recommendedName>
</protein>
<organism evidence="2 3">
    <name type="scientific">Aequitasia blattaphilus</name>
    <dbReference type="NCBI Taxonomy" id="2949332"/>
    <lineage>
        <taxon>Bacteria</taxon>
        <taxon>Bacillati</taxon>
        <taxon>Bacillota</taxon>
        <taxon>Clostridia</taxon>
        <taxon>Lachnospirales</taxon>
        <taxon>Lachnospiraceae</taxon>
        <taxon>Aequitasia</taxon>
    </lineage>
</organism>
<dbReference type="Gene3D" id="1.10.150.130">
    <property type="match status" value="1"/>
</dbReference>
<accession>A0ABT1E4Q0</accession>
<keyword evidence="3" id="KW-1185">Reference proteome</keyword>